<dbReference type="EMBL" id="KZ826158">
    <property type="protein sequence ID" value="PYH87872.1"/>
    <property type="molecule type" value="Genomic_DNA"/>
</dbReference>
<keyword evidence="3" id="KW-1185">Reference proteome</keyword>
<dbReference type="InterPro" id="IPR050982">
    <property type="entry name" value="Auxin_biosynth/cation_transpt"/>
</dbReference>
<dbReference type="AlphaFoldDB" id="A0A319E9V1"/>
<dbReference type="GO" id="GO:0050660">
    <property type="term" value="F:flavin adenine dinucleotide binding"/>
    <property type="evidence" value="ECO:0007669"/>
    <property type="project" value="TreeGrafter"/>
</dbReference>
<name>A0A319E9V1_9EURO</name>
<dbReference type="OrthoDB" id="74360at2759"/>
<keyword evidence="1" id="KW-0560">Oxidoreductase</keyword>
<dbReference type="VEuPathDB" id="FungiDB:BO71DRAFT_436300"/>
<dbReference type="Proteomes" id="UP000247810">
    <property type="component" value="Unassembled WGS sequence"/>
</dbReference>
<dbReference type="STRING" id="1448320.A0A319E9V1"/>
<gene>
    <name evidence="2" type="ORF">BO71DRAFT_436300</name>
</gene>
<dbReference type="PANTHER" id="PTHR43539">
    <property type="entry name" value="FLAVIN-BINDING MONOOXYGENASE-LIKE PROTEIN (AFU_ORTHOLOGUE AFUA_4G09220)"/>
    <property type="match status" value="1"/>
</dbReference>
<evidence type="ECO:0000256" key="1">
    <source>
        <dbReference type="ARBA" id="ARBA00023002"/>
    </source>
</evidence>
<evidence type="ECO:0000313" key="2">
    <source>
        <dbReference type="EMBL" id="PYH87872.1"/>
    </source>
</evidence>
<proteinExistence type="predicted"/>
<dbReference type="Gene3D" id="3.50.50.60">
    <property type="entry name" value="FAD/NAD(P)-binding domain"/>
    <property type="match status" value="2"/>
</dbReference>
<dbReference type="InterPro" id="IPR036188">
    <property type="entry name" value="FAD/NAD-bd_sf"/>
</dbReference>
<evidence type="ECO:0000313" key="3">
    <source>
        <dbReference type="Proteomes" id="UP000247810"/>
    </source>
</evidence>
<accession>A0A319E9V1</accession>
<dbReference type="GO" id="GO:0004497">
    <property type="term" value="F:monooxygenase activity"/>
    <property type="evidence" value="ECO:0007669"/>
    <property type="project" value="TreeGrafter"/>
</dbReference>
<dbReference type="SUPFAM" id="SSF51905">
    <property type="entry name" value="FAD/NAD(P)-binding domain"/>
    <property type="match status" value="1"/>
</dbReference>
<evidence type="ECO:0008006" key="4">
    <source>
        <dbReference type="Google" id="ProtNLM"/>
    </source>
</evidence>
<reference evidence="2 3" key="1">
    <citation type="submission" date="2018-02" db="EMBL/GenBank/DDBJ databases">
        <title>The genomes of Aspergillus section Nigri reveals drivers in fungal speciation.</title>
        <authorList>
            <consortium name="DOE Joint Genome Institute"/>
            <person name="Vesth T.C."/>
            <person name="Nybo J."/>
            <person name="Theobald S."/>
            <person name="Brandl J."/>
            <person name="Frisvad J.C."/>
            <person name="Nielsen K.F."/>
            <person name="Lyhne E.K."/>
            <person name="Kogle M.E."/>
            <person name="Kuo A."/>
            <person name="Riley R."/>
            <person name="Clum A."/>
            <person name="Nolan M."/>
            <person name="Lipzen A."/>
            <person name="Salamov A."/>
            <person name="Henrissat B."/>
            <person name="Wiebenga A."/>
            <person name="De vries R.P."/>
            <person name="Grigoriev I.V."/>
            <person name="Mortensen U.H."/>
            <person name="Andersen M.R."/>
            <person name="Baker S.E."/>
        </authorList>
    </citation>
    <scope>NUCLEOTIDE SEQUENCE [LARGE SCALE GENOMIC DNA]</scope>
    <source>
        <strain evidence="2 3">CBS 707.79</strain>
    </source>
</reference>
<dbReference type="PANTHER" id="PTHR43539:SF68">
    <property type="entry name" value="FLAVIN-BINDING MONOOXYGENASE-LIKE PROTEIN (AFU_ORTHOLOGUE AFUA_4G09220)"/>
    <property type="match status" value="1"/>
</dbReference>
<organism evidence="2 3">
    <name type="scientific">Aspergillus ellipticus CBS 707.79</name>
    <dbReference type="NCBI Taxonomy" id="1448320"/>
    <lineage>
        <taxon>Eukaryota</taxon>
        <taxon>Fungi</taxon>
        <taxon>Dikarya</taxon>
        <taxon>Ascomycota</taxon>
        <taxon>Pezizomycotina</taxon>
        <taxon>Eurotiomycetes</taxon>
        <taxon>Eurotiomycetidae</taxon>
        <taxon>Eurotiales</taxon>
        <taxon>Aspergillaceae</taxon>
        <taxon>Aspergillus</taxon>
        <taxon>Aspergillus subgen. Circumdati</taxon>
    </lineage>
</organism>
<sequence>MASTVLPTLPCFLPKSNLPDGIDVAAVAREFATLGALGSDDVTSDAVWRDSVALTGTFRTFYSGAVAVAWTERCLARQAHAFQLNPGAARVVRPAAGLGWIEVPFTFETKAAPTATCSGWVSLVPENGWKVWLLRTILEGFIDHPNVDDPQPLPITKDSADYECVVIGCGQSGLSVAGRLQALGVSYLVVDKVPQVGESWLQRYESMKLHTPRESSHLPFGRTFTDEYPEFLSRQDLAQGYRATLLLHWVNLRILGCQQTQMDSASASRPNPQAHDVAKDMVETGLQSVTMIQRSQTCIIPVEYMPKRASAQIERNPERFDALERTGFRVDRSGDVFAHVHERYGGHYLDVGNCDNIVNGLVSLLFDDDTHLHADVVVFATGFKQNVRDTVRTLFGEDVYNGVDDSWGLDKEGELRGAFRPSLHSNIWFLSGTSGHSRYFSRFIALLVKADLDGQGGPAYRENPVALNCRGKYSLCSEGSGV</sequence>
<protein>
    <recommendedName>
        <fullName evidence="4">Flavin-containing monooxygenase</fullName>
    </recommendedName>
</protein>